<dbReference type="Gene3D" id="2.40.160.20">
    <property type="match status" value="1"/>
</dbReference>
<dbReference type="OrthoDB" id="5735897at2"/>
<dbReference type="InterPro" id="IPR027385">
    <property type="entry name" value="Beta-barrel_OMP"/>
</dbReference>
<dbReference type="AlphaFoldDB" id="A0A1G6SWP3"/>
<feature type="domain" description="Outer membrane protein beta-barrel" evidence="3">
    <location>
        <begin position="7"/>
        <end position="166"/>
    </location>
</feature>
<dbReference type="Proteomes" id="UP000199603">
    <property type="component" value="Unassembled WGS sequence"/>
</dbReference>
<dbReference type="EMBL" id="FNAG01000001">
    <property type="protein sequence ID" value="SDD20666.1"/>
    <property type="molecule type" value="Genomic_DNA"/>
</dbReference>
<evidence type="ECO:0000313" key="5">
    <source>
        <dbReference type="Proteomes" id="UP000199603"/>
    </source>
</evidence>
<dbReference type="InterPro" id="IPR011250">
    <property type="entry name" value="OMP/PagP_B-barrel"/>
</dbReference>
<gene>
    <name evidence="4" type="ORF">SAMN04488509_101712</name>
</gene>
<organism evidence="4 5">
    <name type="scientific">Aquimonas voraii</name>
    <dbReference type="NCBI Taxonomy" id="265719"/>
    <lineage>
        <taxon>Bacteria</taxon>
        <taxon>Pseudomonadati</taxon>
        <taxon>Pseudomonadota</taxon>
        <taxon>Gammaproteobacteria</taxon>
        <taxon>Lysobacterales</taxon>
        <taxon>Lysobacteraceae</taxon>
        <taxon>Aquimonas</taxon>
    </lineage>
</organism>
<dbReference type="SUPFAM" id="SSF56925">
    <property type="entry name" value="OMPA-like"/>
    <property type="match status" value="1"/>
</dbReference>
<sequence>MLQRSLITLLGLAALSPAQAVDWHVGVGAFDALEDRSLFEPRDGARGETAVTAIAGLQFGRGFGIEAAWADLGELERSGIADGGYQTDGDLWSFGLTWTTQSGALRPYAKAGLFQREEEGSALTIAGPRRVSDNDSGWMAEAGARWHISDLFALRAGYAHYDFDRGSDGSVQMIAELHFQ</sequence>
<feature type="signal peptide" evidence="2">
    <location>
        <begin position="1"/>
        <end position="20"/>
    </location>
</feature>
<evidence type="ECO:0000256" key="2">
    <source>
        <dbReference type="SAM" id="SignalP"/>
    </source>
</evidence>
<evidence type="ECO:0000259" key="3">
    <source>
        <dbReference type="Pfam" id="PF13505"/>
    </source>
</evidence>
<dbReference type="Pfam" id="PF13505">
    <property type="entry name" value="OMP_b-brl"/>
    <property type="match status" value="1"/>
</dbReference>
<dbReference type="STRING" id="265719.SAMN04488509_101712"/>
<name>A0A1G6SWP3_9GAMM</name>
<proteinExistence type="predicted"/>
<evidence type="ECO:0000256" key="1">
    <source>
        <dbReference type="ARBA" id="ARBA00022729"/>
    </source>
</evidence>
<accession>A0A1G6SWP3</accession>
<feature type="chain" id="PRO_5011568628" evidence="2">
    <location>
        <begin position="21"/>
        <end position="180"/>
    </location>
</feature>
<reference evidence="4 5" key="1">
    <citation type="submission" date="2016-10" db="EMBL/GenBank/DDBJ databases">
        <authorList>
            <person name="de Groot N.N."/>
        </authorList>
    </citation>
    <scope>NUCLEOTIDE SEQUENCE [LARGE SCALE GENOMIC DNA]</scope>
    <source>
        <strain evidence="4 5">DSM 16957</strain>
    </source>
</reference>
<keyword evidence="1 2" id="KW-0732">Signal</keyword>
<protein>
    <submittedName>
        <fullName evidence="4">Opacity protein</fullName>
    </submittedName>
</protein>
<dbReference type="RefSeq" id="WP_091238900.1">
    <property type="nucleotide sequence ID" value="NZ_FNAG01000001.1"/>
</dbReference>
<keyword evidence="5" id="KW-1185">Reference proteome</keyword>
<evidence type="ECO:0000313" key="4">
    <source>
        <dbReference type="EMBL" id="SDD20666.1"/>
    </source>
</evidence>